<evidence type="ECO:0000313" key="2">
    <source>
        <dbReference type="Proteomes" id="UP000238196"/>
    </source>
</evidence>
<accession>A0A2S5KSW1</accession>
<protein>
    <submittedName>
        <fullName evidence="1">Uncharacterized protein</fullName>
    </submittedName>
</protein>
<evidence type="ECO:0000313" key="1">
    <source>
        <dbReference type="EMBL" id="PPC77947.1"/>
    </source>
</evidence>
<dbReference type="Proteomes" id="UP000238196">
    <property type="component" value="Unassembled WGS sequence"/>
</dbReference>
<sequence length="315" mass="35110">MPDVINEFFDLLTPITSTDNVGVTHKTGTWSNVLDGEVQPSLGWNLISQPKLGDKGVDDFKVRIDQMIETINFRALGIAKNISISGEVDFWQGHAYDISIRNFSSDLGEKVGGIHQEMGHFLLHVSDDENIGDNAINVSDLFADRLPRGEIIRQATIPRANAMMTTGYLRPEGVIDAFNNQVSPFYNARPLANTTGFQATVNDEFNAAKAKVIALGGPDFDDPLHWLSQQFPTVTPGTIDWVFSFRDDLEKSQMASVHRTVNPVRVGNLFSDFWIGKRDIGGKTRTILQYIQKVNIGFNGMEWPHVAVNTLFLQE</sequence>
<dbReference type="AlphaFoldDB" id="A0A2S5KSW1"/>
<dbReference type="OrthoDB" id="118689at2"/>
<proteinExistence type="predicted"/>
<gene>
    <name evidence="1" type="ORF">C4K68_07830</name>
</gene>
<comment type="caution">
    <text evidence="1">The sequence shown here is derived from an EMBL/GenBank/DDBJ whole genome shotgun (WGS) entry which is preliminary data.</text>
</comment>
<name>A0A2S5KSW1_9PROT</name>
<organism evidence="1 2">
    <name type="scientific">Proteobacteria bacterium 228</name>
    <dbReference type="NCBI Taxonomy" id="2083153"/>
    <lineage>
        <taxon>Bacteria</taxon>
        <taxon>Pseudomonadati</taxon>
        <taxon>Pseudomonadota</taxon>
    </lineage>
</organism>
<reference evidence="1 2" key="1">
    <citation type="submission" date="2018-02" db="EMBL/GenBank/DDBJ databases">
        <title>novel marine gammaproteobacteria from coastal saline agro ecosystem.</title>
        <authorList>
            <person name="Krishnan R."/>
            <person name="Ramesh Kumar N."/>
        </authorList>
    </citation>
    <scope>NUCLEOTIDE SEQUENCE [LARGE SCALE GENOMIC DNA]</scope>
    <source>
        <strain evidence="1 2">228</strain>
    </source>
</reference>
<dbReference type="EMBL" id="PRLP01000023">
    <property type="protein sequence ID" value="PPC77947.1"/>
    <property type="molecule type" value="Genomic_DNA"/>
</dbReference>